<protein>
    <recommendedName>
        <fullName evidence="2">T9SS type A sorting domain-containing protein</fullName>
    </recommendedName>
</protein>
<dbReference type="NCBIfam" id="TIGR04183">
    <property type="entry name" value="Por_Secre_tail"/>
    <property type="match status" value="1"/>
</dbReference>
<dbReference type="AlphaFoldDB" id="A0AB33IVX0"/>
<organism evidence="1">
    <name type="scientific">Prevotella sp. GTC17253</name>
    <dbReference type="NCBI Taxonomy" id="3236793"/>
    <lineage>
        <taxon>Bacteria</taxon>
        <taxon>Pseudomonadati</taxon>
        <taxon>Bacteroidota</taxon>
        <taxon>Bacteroidia</taxon>
        <taxon>Bacteroidales</taxon>
        <taxon>Prevotellaceae</taxon>
        <taxon>Prevotella</taxon>
    </lineage>
</organism>
<dbReference type="InterPro" id="IPR026444">
    <property type="entry name" value="Secre_tail"/>
</dbReference>
<evidence type="ECO:0000313" key="1">
    <source>
        <dbReference type="EMBL" id="BFO72173.1"/>
    </source>
</evidence>
<proteinExistence type="predicted"/>
<evidence type="ECO:0008006" key="2">
    <source>
        <dbReference type="Google" id="ProtNLM"/>
    </source>
</evidence>
<reference evidence="1" key="1">
    <citation type="submission" date="2024-07" db="EMBL/GenBank/DDBJ databases">
        <title>Complete genome sequence of Prevotella sp. YM-2024 GTC17253.</title>
        <authorList>
            <person name="Hayashi M."/>
            <person name="Muto Y."/>
            <person name="Tanaka K."/>
            <person name="Niwa H."/>
        </authorList>
    </citation>
    <scope>NUCLEOTIDE SEQUENCE</scope>
    <source>
        <strain evidence="1">GTC17253</strain>
    </source>
</reference>
<dbReference type="EMBL" id="AP035785">
    <property type="protein sequence ID" value="BFO72173.1"/>
    <property type="molecule type" value="Genomic_DNA"/>
</dbReference>
<gene>
    <name evidence="1" type="ORF">GTC17253_21390</name>
</gene>
<sequence length="365" mass="42191">MQPFDSLCSRLNAPRAEDCLVEQVMDYSSVGPQGDNAIWDFSNVRMRGKDYKVSFDSVKHESADFISMEHQTKYYYKMSNDSLFLCGYENPTTSVSFSCPELLLNFPMTYGQSISSSYEGKGKYCNKVDMKVYGLSRSRIDGRGILVLPTGDTLRHVLRLHRTKRFFHDFFSQKDSVIRSYDSIKTHYEDIMRARLSTDSLILYEDVYQWYAPGYRYPVYESILARDGKTNQESPSYAIAFFYPPSAHMYLTDDQANRLLIREKATGKTRSLYGAEQNELLDFGKNIQLLRNGNKLSLSYFLNGNHAVSFGIYDIKGYVYQYNERTYAQAGIYHEDMNIAELKPGIYIVKITLDGYDNILKFIKD</sequence>
<accession>A0AB33IVX0</accession>
<name>A0AB33IVX0_9BACT</name>